<dbReference type="EMBL" id="JAGGNH010000001">
    <property type="protein sequence ID" value="KAJ0985434.1"/>
    <property type="molecule type" value="Genomic_DNA"/>
</dbReference>
<keyword evidence="3" id="KW-0648">Protein biosynthesis</keyword>
<organism evidence="5 6">
    <name type="scientific">Dioscorea zingiberensis</name>
    <dbReference type="NCBI Taxonomy" id="325984"/>
    <lineage>
        <taxon>Eukaryota</taxon>
        <taxon>Viridiplantae</taxon>
        <taxon>Streptophyta</taxon>
        <taxon>Embryophyta</taxon>
        <taxon>Tracheophyta</taxon>
        <taxon>Spermatophyta</taxon>
        <taxon>Magnoliopsida</taxon>
        <taxon>Liliopsida</taxon>
        <taxon>Dioscoreales</taxon>
        <taxon>Dioscoreaceae</taxon>
        <taxon>Dioscorea</taxon>
    </lineage>
</organism>
<evidence type="ECO:0000256" key="3">
    <source>
        <dbReference type="ARBA" id="ARBA00022917"/>
    </source>
</evidence>
<dbReference type="InterPro" id="IPR003890">
    <property type="entry name" value="MIF4G-like_typ-3"/>
</dbReference>
<dbReference type="PANTHER" id="PTHR23253">
    <property type="entry name" value="EUKARYOTIC TRANSLATION INITIATION FACTOR 4 GAMMA"/>
    <property type="match status" value="1"/>
</dbReference>
<dbReference type="PANTHER" id="PTHR23253:SF9">
    <property type="entry name" value="EUKARYOTIC TRANSLATION INITIATION FACTOR 4 GAMMA 2"/>
    <property type="match status" value="1"/>
</dbReference>
<dbReference type="SUPFAM" id="SSF48371">
    <property type="entry name" value="ARM repeat"/>
    <property type="match status" value="1"/>
</dbReference>
<comment type="similarity">
    <text evidence="1">Belongs to the eukaryotic initiation factor 4G family.</text>
</comment>
<dbReference type="Pfam" id="PF02854">
    <property type="entry name" value="MIF4G"/>
    <property type="match status" value="1"/>
</dbReference>
<keyword evidence="6" id="KW-1185">Reference proteome</keyword>
<sequence length="202" mass="23311">MSGVVAEGVYVRQFHQMVLEEMHRAEKRYEVGRLFGKQEAKKRQLISILNKLTPQNFENLFEQLLVINTTDVVTLTGFVSQIVWRVTKEPLYYQMYAKFCCLMNKSIIVKRLVLDECQNLSERSFGDVVEGMSKLSEEDRGWKSQTHAFSSLGNYSKWKCGLMALEERVLCGLPTDRITCLHPVANHGFDFVVDFINVNFKA</sequence>
<dbReference type="Proteomes" id="UP001085076">
    <property type="component" value="Miscellaneous, Linkage group lg01"/>
</dbReference>
<reference evidence="5" key="1">
    <citation type="submission" date="2021-03" db="EMBL/GenBank/DDBJ databases">
        <authorList>
            <person name="Li Z."/>
            <person name="Yang C."/>
        </authorList>
    </citation>
    <scope>NUCLEOTIDE SEQUENCE</scope>
    <source>
        <strain evidence="5">Dzin_1.0</strain>
        <tissue evidence="5">Leaf</tissue>
    </source>
</reference>
<dbReference type="GO" id="GO:0016281">
    <property type="term" value="C:eukaryotic translation initiation factor 4F complex"/>
    <property type="evidence" value="ECO:0007669"/>
    <property type="project" value="TreeGrafter"/>
</dbReference>
<dbReference type="Gene3D" id="1.25.40.180">
    <property type="match status" value="1"/>
</dbReference>
<dbReference type="GO" id="GO:0003729">
    <property type="term" value="F:mRNA binding"/>
    <property type="evidence" value="ECO:0007669"/>
    <property type="project" value="TreeGrafter"/>
</dbReference>
<comment type="caution">
    <text evidence="5">The sequence shown here is derived from an EMBL/GenBank/DDBJ whole genome shotgun (WGS) entry which is preliminary data.</text>
</comment>
<gene>
    <name evidence="5" type="ORF">J5N97_003790</name>
</gene>
<dbReference type="InterPro" id="IPR016024">
    <property type="entry name" value="ARM-type_fold"/>
</dbReference>
<proteinExistence type="inferred from homology"/>
<evidence type="ECO:0000313" key="6">
    <source>
        <dbReference type="Proteomes" id="UP001085076"/>
    </source>
</evidence>
<keyword evidence="2" id="KW-0396">Initiation factor</keyword>
<feature type="domain" description="MIF4G" evidence="4">
    <location>
        <begin position="43"/>
        <end position="119"/>
    </location>
</feature>
<evidence type="ECO:0000313" key="5">
    <source>
        <dbReference type="EMBL" id="KAJ0985434.1"/>
    </source>
</evidence>
<protein>
    <recommendedName>
        <fullName evidence="4">MIF4G domain-containing protein</fullName>
    </recommendedName>
</protein>
<evidence type="ECO:0000256" key="2">
    <source>
        <dbReference type="ARBA" id="ARBA00022540"/>
    </source>
</evidence>
<accession>A0A9D5D6G9</accession>
<dbReference type="GO" id="GO:0003743">
    <property type="term" value="F:translation initiation factor activity"/>
    <property type="evidence" value="ECO:0007669"/>
    <property type="project" value="UniProtKB-KW"/>
</dbReference>
<dbReference type="OrthoDB" id="514777at2759"/>
<name>A0A9D5D6G9_9LILI</name>
<evidence type="ECO:0000259" key="4">
    <source>
        <dbReference type="Pfam" id="PF02854"/>
    </source>
</evidence>
<evidence type="ECO:0000256" key="1">
    <source>
        <dbReference type="ARBA" id="ARBA00005775"/>
    </source>
</evidence>
<reference evidence="5" key="2">
    <citation type="journal article" date="2022" name="Hortic Res">
        <title>The genome of Dioscorea zingiberensis sheds light on the biosynthesis, origin and evolution of the medicinally important diosgenin saponins.</title>
        <authorList>
            <person name="Li Y."/>
            <person name="Tan C."/>
            <person name="Li Z."/>
            <person name="Guo J."/>
            <person name="Li S."/>
            <person name="Chen X."/>
            <person name="Wang C."/>
            <person name="Dai X."/>
            <person name="Yang H."/>
            <person name="Song W."/>
            <person name="Hou L."/>
            <person name="Xu J."/>
            <person name="Tong Z."/>
            <person name="Xu A."/>
            <person name="Yuan X."/>
            <person name="Wang W."/>
            <person name="Yang Q."/>
            <person name="Chen L."/>
            <person name="Sun Z."/>
            <person name="Wang K."/>
            <person name="Pan B."/>
            <person name="Chen J."/>
            <person name="Bao Y."/>
            <person name="Liu F."/>
            <person name="Qi X."/>
            <person name="Gang D.R."/>
            <person name="Wen J."/>
            <person name="Li J."/>
        </authorList>
    </citation>
    <scope>NUCLEOTIDE SEQUENCE</scope>
    <source>
        <strain evidence="5">Dzin_1.0</strain>
    </source>
</reference>
<dbReference type="AlphaFoldDB" id="A0A9D5D6G9"/>